<dbReference type="RefSeq" id="WP_231291551.1">
    <property type="nucleotide sequence ID" value="NZ_FNKB01000001.1"/>
</dbReference>
<feature type="transmembrane region" description="Helical" evidence="1">
    <location>
        <begin position="28"/>
        <end position="46"/>
    </location>
</feature>
<sequence length="189" mass="18967">MSLPHMPVPMRGGSDGADRAQPAFPKGTVIAVGAIVAVIGLGLVVWPFFSASWILVVLFASALIANGAVLLARGRSIGGILLVVAGVIALAFTGATARALVSFAGFGLIAFGALWLAVGLRFARHRPSIGIVPGAVLLAGGILALLWPGVALSIAAVVAGLVLTAVGVAIIWGATRPRRVDPGATTIIL</sequence>
<keyword evidence="1" id="KW-0812">Transmembrane</keyword>
<gene>
    <name evidence="2" type="ORF">SAMN04488565_2290</name>
</gene>
<proteinExistence type="predicted"/>
<accession>A0A1H1A2V4</accession>
<evidence type="ECO:0000313" key="2">
    <source>
        <dbReference type="EMBL" id="SDQ33979.1"/>
    </source>
</evidence>
<reference evidence="2 3" key="1">
    <citation type="submission" date="2016-10" db="EMBL/GenBank/DDBJ databases">
        <authorList>
            <person name="de Groot N.N."/>
        </authorList>
    </citation>
    <scope>NUCLEOTIDE SEQUENCE [LARGE SCALE GENOMIC DNA]</scope>
    <source>
        <strain evidence="2 3">DSM 22788</strain>
    </source>
</reference>
<dbReference type="Pfam" id="PF03729">
    <property type="entry name" value="DUF308"/>
    <property type="match status" value="2"/>
</dbReference>
<name>A0A1H1A2V4_9MICO</name>
<keyword evidence="1" id="KW-0472">Membrane</keyword>
<organism evidence="2 3">
    <name type="scientific">Leucobacter chromiiresistens</name>
    <dbReference type="NCBI Taxonomy" id="1079994"/>
    <lineage>
        <taxon>Bacteria</taxon>
        <taxon>Bacillati</taxon>
        <taxon>Actinomycetota</taxon>
        <taxon>Actinomycetes</taxon>
        <taxon>Micrococcales</taxon>
        <taxon>Microbacteriaceae</taxon>
        <taxon>Leucobacter</taxon>
    </lineage>
</organism>
<dbReference type="AlphaFoldDB" id="A0A1H1A2V4"/>
<keyword evidence="1" id="KW-1133">Transmembrane helix</keyword>
<feature type="transmembrane region" description="Helical" evidence="1">
    <location>
        <begin position="153"/>
        <end position="174"/>
    </location>
</feature>
<feature type="transmembrane region" description="Helical" evidence="1">
    <location>
        <begin position="129"/>
        <end position="147"/>
    </location>
</feature>
<protein>
    <submittedName>
        <fullName evidence="2">Uncharacterized membrane protein HdeD, DUF308 family</fullName>
    </submittedName>
</protein>
<dbReference type="Proteomes" id="UP000182690">
    <property type="component" value="Unassembled WGS sequence"/>
</dbReference>
<feature type="transmembrane region" description="Helical" evidence="1">
    <location>
        <begin position="79"/>
        <end position="97"/>
    </location>
</feature>
<feature type="transmembrane region" description="Helical" evidence="1">
    <location>
        <begin position="103"/>
        <end position="122"/>
    </location>
</feature>
<evidence type="ECO:0000256" key="1">
    <source>
        <dbReference type="SAM" id="Phobius"/>
    </source>
</evidence>
<evidence type="ECO:0000313" key="3">
    <source>
        <dbReference type="Proteomes" id="UP000182690"/>
    </source>
</evidence>
<dbReference type="EMBL" id="FNKB01000001">
    <property type="protein sequence ID" value="SDQ33979.1"/>
    <property type="molecule type" value="Genomic_DNA"/>
</dbReference>
<dbReference type="InterPro" id="IPR005325">
    <property type="entry name" value="DUF308_memb"/>
</dbReference>
<feature type="transmembrane region" description="Helical" evidence="1">
    <location>
        <begin position="52"/>
        <end position="72"/>
    </location>
</feature>